<dbReference type="SUPFAM" id="SSF48726">
    <property type="entry name" value="Immunoglobulin"/>
    <property type="match status" value="3"/>
</dbReference>
<dbReference type="PRINTS" id="PR01537">
    <property type="entry name" value="INTRLKN1R1F"/>
</dbReference>
<dbReference type="Proteomes" id="UP000694546">
    <property type="component" value="Chromosome 10"/>
</dbReference>
<keyword evidence="6" id="KW-0393">Immunoglobulin domain</keyword>
<keyword evidence="3" id="KW-0520">NAD</keyword>
<dbReference type="SUPFAM" id="SSF52200">
    <property type="entry name" value="Toll/Interleukin receptor TIR domain"/>
    <property type="match status" value="1"/>
</dbReference>
<reference evidence="10" key="1">
    <citation type="submission" date="2025-08" db="UniProtKB">
        <authorList>
            <consortium name="Ensembl"/>
        </authorList>
    </citation>
    <scope>IDENTIFICATION</scope>
</reference>
<dbReference type="PANTHER" id="PTHR11890">
    <property type="entry name" value="INTERLEUKIN-1 RECEPTOR FAMILY MEMBER"/>
    <property type="match status" value="1"/>
</dbReference>
<feature type="domain" description="Ig-like" evidence="9">
    <location>
        <begin position="116"/>
        <end position="188"/>
    </location>
</feature>
<evidence type="ECO:0000256" key="5">
    <source>
        <dbReference type="ARBA" id="ARBA00023180"/>
    </source>
</evidence>
<feature type="transmembrane region" description="Helical" evidence="7">
    <location>
        <begin position="276"/>
        <end position="294"/>
    </location>
</feature>
<dbReference type="Pfam" id="PF01582">
    <property type="entry name" value="TIR"/>
    <property type="match status" value="1"/>
</dbReference>
<evidence type="ECO:0000259" key="9">
    <source>
        <dbReference type="PROSITE" id="PS50835"/>
    </source>
</evidence>
<evidence type="ECO:0000259" key="8">
    <source>
        <dbReference type="PROSITE" id="PS50104"/>
    </source>
</evidence>
<dbReference type="Gene3D" id="3.40.50.10140">
    <property type="entry name" value="Toll/interleukin-1 receptor homology (TIR) domain"/>
    <property type="match status" value="1"/>
</dbReference>
<dbReference type="SMART" id="SM00409">
    <property type="entry name" value="IG"/>
    <property type="match status" value="3"/>
</dbReference>
<protein>
    <recommendedName>
        <fullName evidence="12">Interleukin 1 receptor accessory protein-like 2</fullName>
    </recommendedName>
</protein>
<dbReference type="Gene3D" id="2.60.40.10">
    <property type="entry name" value="Immunoglobulins"/>
    <property type="match status" value="3"/>
</dbReference>
<keyword evidence="7" id="KW-0472">Membrane</keyword>
<keyword evidence="5" id="KW-0325">Glycoprotein</keyword>
<dbReference type="GeneTree" id="ENSGT01150000286976"/>
<evidence type="ECO:0000256" key="7">
    <source>
        <dbReference type="SAM" id="Phobius"/>
    </source>
</evidence>
<keyword evidence="7" id="KW-1133">Transmembrane helix</keyword>
<dbReference type="AlphaFoldDB" id="A0A8C4YXV5"/>
<dbReference type="PANTHER" id="PTHR11890:SF10">
    <property type="entry name" value="X-LINKED INTERLEUKIN-1 RECEPTOR ACCESSORY PROTEIN-LIKE 2"/>
    <property type="match status" value="1"/>
</dbReference>
<evidence type="ECO:0008006" key="12">
    <source>
        <dbReference type="Google" id="ProtNLM"/>
    </source>
</evidence>
<dbReference type="InterPro" id="IPR036179">
    <property type="entry name" value="Ig-like_dom_sf"/>
</dbReference>
<evidence type="ECO:0000313" key="10">
    <source>
        <dbReference type="Ensembl" id="ENSGMOP00000003070.2"/>
    </source>
</evidence>
<keyword evidence="2" id="KW-0378">Hydrolase</keyword>
<dbReference type="GO" id="GO:0016787">
    <property type="term" value="F:hydrolase activity"/>
    <property type="evidence" value="ECO:0007669"/>
    <property type="project" value="UniProtKB-KW"/>
</dbReference>
<dbReference type="GO" id="GO:0045202">
    <property type="term" value="C:synapse"/>
    <property type="evidence" value="ECO:0007669"/>
    <property type="project" value="UniProtKB-ARBA"/>
</dbReference>
<keyword evidence="11" id="KW-1185">Reference proteome</keyword>
<reference evidence="10" key="2">
    <citation type="submission" date="2025-09" db="UniProtKB">
        <authorList>
            <consortium name="Ensembl"/>
        </authorList>
    </citation>
    <scope>IDENTIFICATION</scope>
</reference>
<evidence type="ECO:0000256" key="6">
    <source>
        <dbReference type="ARBA" id="ARBA00023319"/>
    </source>
</evidence>
<feature type="domain" description="TIR" evidence="8">
    <location>
        <begin position="319"/>
        <end position="475"/>
    </location>
</feature>
<evidence type="ECO:0000256" key="3">
    <source>
        <dbReference type="ARBA" id="ARBA00023027"/>
    </source>
</evidence>
<feature type="domain" description="Ig-like" evidence="9">
    <location>
        <begin position="1"/>
        <end position="88"/>
    </location>
</feature>
<keyword evidence="4" id="KW-1015">Disulfide bond</keyword>
<dbReference type="InterPro" id="IPR013783">
    <property type="entry name" value="Ig-like_fold"/>
</dbReference>
<comment type="similarity">
    <text evidence="1">Belongs to the interleukin-1 receptor family.</text>
</comment>
<organism evidence="10 11">
    <name type="scientific">Gadus morhua</name>
    <name type="common">Atlantic cod</name>
    <dbReference type="NCBI Taxonomy" id="8049"/>
    <lineage>
        <taxon>Eukaryota</taxon>
        <taxon>Metazoa</taxon>
        <taxon>Chordata</taxon>
        <taxon>Craniata</taxon>
        <taxon>Vertebrata</taxon>
        <taxon>Euteleostomi</taxon>
        <taxon>Actinopterygii</taxon>
        <taxon>Neopterygii</taxon>
        <taxon>Teleostei</taxon>
        <taxon>Neoteleostei</taxon>
        <taxon>Acanthomorphata</taxon>
        <taxon>Zeiogadaria</taxon>
        <taxon>Gadariae</taxon>
        <taxon>Gadiformes</taxon>
        <taxon>Gadoidei</taxon>
        <taxon>Gadidae</taxon>
        <taxon>Gadus</taxon>
    </lineage>
</organism>
<dbReference type="PROSITE" id="PS50104">
    <property type="entry name" value="TIR"/>
    <property type="match status" value="1"/>
</dbReference>
<evidence type="ECO:0000256" key="4">
    <source>
        <dbReference type="ARBA" id="ARBA00023157"/>
    </source>
</evidence>
<evidence type="ECO:0000313" key="11">
    <source>
        <dbReference type="Proteomes" id="UP000694546"/>
    </source>
</evidence>
<dbReference type="GO" id="GO:0007399">
    <property type="term" value="P:nervous system development"/>
    <property type="evidence" value="ECO:0007669"/>
    <property type="project" value="UniProtKB-ARBA"/>
</dbReference>
<dbReference type="PROSITE" id="PS50835">
    <property type="entry name" value="IG_LIKE"/>
    <property type="match status" value="2"/>
</dbReference>
<dbReference type="InterPro" id="IPR003599">
    <property type="entry name" value="Ig_sub"/>
</dbReference>
<evidence type="ECO:0000256" key="2">
    <source>
        <dbReference type="ARBA" id="ARBA00022801"/>
    </source>
</evidence>
<proteinExistence type="inferred from homology"/>
<dbReference type="InterPro" id="IPR035897">
    <property type="entry name" value="Toll_tir_struct_dom_sf"/>
</dbReference>
<dbReference type="InterPro" id="IPR015621">
    <property type="entry name" value="IL-1_rcpt_fam"/>
</dbReference>
<keyword evidence="7" id="KW-0812">Transmembrane</keyword>
<accession>A0A8C4YXV5</accession>
<dbReference type="Ensembl" id="ENSGMOT00000003167.2">
    <property type="protein sequence ID" value="ENSGMOP00000003070.2"/>
    <property type="gene ID" value="ENSGMOG00000002901.2"/>
</dbReference>
<dbReference type="OMA" id="QEPEVVW"/>
<dbReference type="InterPro" id="IPR000157">
    <property type="entry name" value="TIR_dom"/>
</dbReference>
<dbReference type="GO" id="GO:0016020">
    <property type="term" value="C:membrane"/>
    <property type="evidence" value="ECO:0007669"/>
    <property type="project" value="UniProtKB-SubCell"/>
</dbReference>
<sequence>SGEPVRVKCALFYSYIRTNYTMATNAKLRLIWYKNKGDSEEPIIFSGHRLSKEDDSIWFRSAELEDNGFYTCVLRNSTYCMKVSMSMTVVDSDEGRCFSSQIRHLEKAEITRSKMITCPDIKDYMAPFKQPTMTWYKECERVEWRSAMVVNTTHVWIPEVEENDGGNYTCELQYGSRLVRRTTQLKVTGRPASGSGGGGGLRCVGRLGVGGGGLFDLDAGSNRCEYLGEKEVQLSLTFDAVEEADLGNYSCHVENHIGKRSGSAILQKKDMYRLELAGGLGVILLLLGVLTAIYKCYNLEILLCYRRHFGSDETEDDNKEYDAYLTYTKVNMDSMGRASSDEETLASEILPDVLEKHYGYKLFIPDRDLIPSSIYIEDLARSVEQSRRLIVILTPEFVSKRGWSIFQIEPRLHAMLVTGEIKVIMIECADLKGVINYQEVEALKHTIKVLSIIKWRGPKSNELHSKFWKQVVYEMPAKRRETLSRRQVMDSGEQGLFGDLQTSVSTIAMTTTSSSLVALTTEIPDYNQMTLPLGGGHSATAAQMRHFCRSYEFQLPPPLPSSMSPPLPPPSTVQFSTLGPGGRHVYCNIPMTLLNGQVRRGEHTNNHRLHYVTSSGHILLP</sequence>
<dbReference type="Pfam" id="PF13895">
    <property type="entry name" value="Ig_2"/>
    <property type="match status" value="1"/>
</dbReference>
<dbReference type="SMART" id="SM00255">
    <property type="entry name" value="TIR"/>
    <property type="match status" value="1"/>
</dbReference>
<evidence type="ECO:0000256" key="1">
    <source>
        <dbReference type="ARBA" id="ARBA00009752"/>
    </source>
</evidence>
<name>A0A8C4YXV5_GADMO</name>
<dbReference type="GO" id="GO:0007165">
    <property type="term" value="P:signal transduction"/>
    <property type="evidence" value="ECO:0007669"/>
    <property type="project" value="InterPro"/>
</dbReference>
<dbReference type="InterPro" id="IPR007110">
    <property type="entry name" value="Ig-like_dom"/>
</dbReference>